<dbReference type="STRING" id="679197.HMPREF9336_01668"/>
<name>E5XQ96_SEGRC</name>
<keyword evidence="1" id="KW-0472">Membrane</keyword>
<proteinExistence type="predicted"/>
<keyword evidence="1" id="KW-1133">Transmembrane helix</keyword>
<reference evidence="3 4" key="1">
    <citation type="journal article" date="2011" name="Stand. Genomic Sci.">
        <title>High quality draft genome sequence of Segniliparus rugosus CDC 945(T)= (ATCC BAA-974(T)).</title>
        <authorList>
            <person name="Earl A.M."/>
            <person name="Desjardins C.A."/>
            <person name="Fitzgerald M.G."/>
            <person name="Arachchi H.M."/>
            <person name="Zeng Q."/>
            <person name="Mehta T."/>
            <person name="Griggs A."/>
            <person name="Birren B.W."/>
            <person name="Toney N.C."/>
            <person name="Carr J."/>
            <person name="Posey J."/>
            <person name="Butler W.R."/>
        </authorList>
    </citation>
    <scope>NUCLEOTIDE SEQUENCE [LARGE SCALE GENOMIC DNA]</scope>
    <source>
        <strain evidence="4">ATCC BAA-974 / DSM 45345 / CCUG 50838 / CIP 108380 / JCM 13579 / CDC 945</strain>
    </source>
</reference>
<feature type="domain" description="DUF1980" evidence="2">
    <location>
        <begin position="133"/>
        <end position="227"/>
    </location>
</feature>
<dbReference type="AlphaFoldDB" id="E5XQ96"/>
<feature type="transmembrane region" description="Helical" evidence="1">
    <location>
        <begin position="75"/>
        <end position="93"/>
    </location>
</feature>
<dbReference type="Proteomes" id="UP000004816">
    <property type="component" value="Unassembled WGS sequence"/>
</dbReference>
<dbReference type="InterPro" id="IPR015402">
    <property type="entry name" value="DUF1980"/>
</dbReference>
<evidence type="ECO:0000259" key="2">
    <source>
        <dbReference type="Pfam" id="PF21537"/>
    </source>
</evidence>
<sequence>MRRETQYLILLLAGGAVLKISLNGMYARYVKPELGPWLAVSGAATVLLAAALIARSFRGGADEQEHGHRHQTRMGWLLMVPALALLFAPPPILTVDQRPSQAQAAPVESQGYAPLPPGQPQVKLLDFVGRALNAPGTLDGREVSLVGFVRTLPDGLYLARVFIWCCVADARAAVVKLDAPNAQGLSDKQWVRVVATYVPGSVHADPDSIPTVRVVDVEPIPEPQDPYEH</sequence>
<dbReference type="HOGENOM" id="CLU_079638_0_0_11"/>
<evidence type="ECO:0000313" key="3">
    <source>
        <dbReference type="EMBL" id="EFV13458.1"/>
    </source>
</evidence>
<keyword evidence="1" id="KW-0812">Transmembrane</keyword>
<dbReference type="Pfam" id="PF21537">
    <property type="entry name" value="DUF1980_C"/>
    <property type="match status" value="1"/>
</dbReference>
<organism evidence="3 4">
    <name type="scientific">Segniliparus rugosus (strain ATCC BAA-974 / DSM 45345 / CCUG 50838 / CIP 108380 / JCM 13579 / CDC 945)</name>
    <dbReference type="NCBI Taxonomy" id="679197"/>
    <lineage>
        <taxon>Bacteria</taxon>
        <taxon>Bacillati</taxon>
        <taxon>Actinomycetota</taxon>
        <taxon>Actinomycetes</taxon>
        <taxon>Mycobacteriales</taxon>
        <taxon>Segniliparaceae</taxon>
        <taxon>Segniliparus</taxon>
    </lineage>
</organism>
<dbReference type="InterPro" id="IPR048447">
    <property type="entry name" value="DUF1980_C"/>
</dbReference>
<dbReference type="NCBIfam" id="TIGR03943">
    <property type="entry name" value="TIGR03943 family putative permease subunit"/>
    <property type="match status" value="1"/>
</dbReference>
<feature type="transmembrane region" description="Helical" evidence="1">
    <location>
        <begin position="7"/>
        <end position="28"/>
    </location>
</feature>
<feature type="transmembrane region" description="Helical" evidence="1">
    <location>
        <begin position="34"/>
        <end position="54"/>
    </location>
</feature>
<evidence type="ECO:0000313" key="4">
    <source>
        <dbReference type="Proteomes" id="UP000004816"/>
    </source>
</evidence>
<dbReference type="EMBL" id="ACZI02000002">
    <property type="protein sequence ID" value="EFV13458.1"/>
    <property type="molecule type" value="Genomic_DNA"/>
</dbReference>
<protein>
    <submittedName>
        <fullName evidence="3">TIGR03943 family protein</fullName>
    </submittedName>
</protein>
<comment type="caution">
    <text evidence="3">The sequence shown here is derived from an EMBL/GenBank/DDBJ whole genome shotgun (WGS) entry which is preliminary data.</text>
</comment>
<accession>E5XQ96</accession>
<dbReference type="eggNOG" id="COG3689">
    <property type="taxonomic scope" value="Bacteria"/>
</dbReference>
<dbReference type="OrthoDB" id="359029at2"/>
<gene>
    <name evidence="3" type="ORF">HMPREF9336_01668</name>
</gene>
<keyword evidence="4" id="KW-1185">Reference proteome</keyword>
<evidence type="ECO:0000256" key="1">
    <source>
        <dbReference type="SAM" id="Phobius"/>
    </source>
</evidence>
<dbReference type="RefSeq" id="WP_007469340.1">
    <property type="nucleotide sequence ID" value="NZ_KI391953.1"/>
</dbReference>